<sequence>MALISAVVYGMYVTVMKRRVGDEEKVDMRLFFGMVGVFNLIFLWPLFFILHWTGLEPFQLPPSGKIWFIIIANSLASFISDIFWAFAMLLTTPLVVTVGLSMTIPLSLVGEMIQYGQYSSFVYWIGAAVVLLSFVFVSHESKDDEEKAEEPR</sequence>
<name>A0ACC1MCA6_9HYPO</name>
<keyword evidence="2" id="KW-1185">Reference proteome</keyword>
<evidence type="ECO:0000313" key="1">
    <source>
        <dbReference type="EMBL" id="KAJ2955004.1"/>
    </source>
</evidence>
<comment type="caution">
    <text evidence="1">The sequence shown here is derived from an EMBL/GenBank/DDBJ whole genome shotgun (WGS) entry which is preliminary data.</text>
</comment>
<proteinExistence type="predicted"/>
<organism evidence="1 2">
    <name type="scientific">Zarea fungicola</name>
    <dbReference type="NCBI Taxonomy" id="93591"/>
    <lineage>
        <taxon>Eukaryota</taxon>
        <taxon>Fungi</taxon>
        <taxon>Dikarya</taxon>
        <taxon>Ascomycota</taxon>
        <taxon>Pezizomycotina</taxon>
        <taxon>Sordariomycetes</taxon>
        <taxon>Hypocreomycetidae</taxon>
        <taxon>Hypocreales</taxon>
        <taxon>Cordycipitaceae</taxon>
        <taxon>Zarea</taxon>
    </lineage>
</organism>
<reference evidence="1" key="1">
    <citation type="submission" date="2022-08" db="EMBL/GenBank/DDBJ databases">
        <title>Genome Sequence of Lecanicillium fungicola.</title>
        <authorList>
            <person name="Buettner E."/>
        </authorList>
    </citation>
    <scope>NUCLEOTIDE SEQUENCE</scope>
    <source>
        <strain evidence="1">Babe33</strain>
    </source>
</reference>
<dbReference type="Proteomes" id="UP001143910">
    <property type="component" value="Unassembled WGS sequence"/>
</dbReference>
<dbReference type="EMBL" id="JANJQO010003939">
    <property type="protein sequence ID" value="KAJ2955004.1"/>
    <property type="molecule type" value="Genomic_DNA"/>
</dbReference>
<protein>
    <submittedName>
        <fullName evidence="1">Uncharacterized protein</fullName>
    </submittedName>
</protein>
<gene>
    <name evidence="1" type="ORF">NQ176_g11438</name>
</gene>
<accession>A0ACC1MCA6</accession>
<evidence type="ECO:0000313" key="2">
    <source>
        <dbReference type="Proteomes" id="UP001143910"/>
    </source>
</evidence>